<dbReference type="GO" id="GO:0003700">
    <property type="term" value="F:DNA-binding transcription factor activity"/>
    <property type="evidence" value="ECO:0007669"/>
    <property type="project" value="InterPro"/>
</dbReference>
<protein>
    <submittedName>
        <fullName evidence="2">MarR family transcriptional regulator</fullName>
    </submittedName>
</protein>
<dbReference type="Gene3D" id="1.10.10.10">
    <property type="entry name" value="Winged helix-like DNA-binding domain superfamily/Winged helix DNA-binding domain"/>
    <property type="match status" value="1"/>
</dbReference>
<dbReference type="SUPFAM" id="SSF46785">
    <property type="entry name" value="Winged helix' DNA-binding domain"/>
    <property type="match status" value="2"/>
</dbReference>
<sequence>MERRHAPRPSGELIAAVHRLTAKQVDVFHEVQRHPEGVQVAEIGEALGMHPNTVRGHLDELMSAGVVSRHVATGSGRGRPSHVYTARVARTSSASRAIVALVEVLASKLPDDATATTAKAIGREWANRINARPESGTATDLDCAERQAAEMLREMGFDPLHRPDATTRKVRELGLNACPFITESGKRPAPVICALHEGFLEESLDGFKVQLRPHDRPGECGARLTKRP</sequence>
<dbReference type="Proteomes" id="UP000591626">
    <property type="component" value="Unassembled WGS sequence"/>
</dbReference>
<dbReference type="Proteomes" id="UP000683520">
    <property type="component" value="Chromosome"/>
</dbReference>
<evidence type="ECO:0000259" key="1">
    <source>
        <dbReference type="Pfam" id="PF12802"/>
    </source>
</evidence>
<evidence type="ECO:0000313" key="4">
    <source>
        <dbReference type="Proteomes" id="UP000591626"/>
    </source>
</evidence>
<feature type="domain" description="HTH marR-type" evidence="1">
    <location>
        <begin position="20"/>
        <end position="77"/>
    </location>
</feature>
<dbReference type="EMBL" id="JAAUVV010000005">
    <property type="protein sequence ID" value="NJJ03534.1"/>
    <property type="molecule type" value="Genomic_DNA"/>
</dbReference>
<evidence type="ECO:0000313" key="3">
    <source>
        <dbReference type="EMBL" id="QXB19411.1"/>
    </source>
</evidence>
<dbReference type="EMBL" id="CP077302">
    <property type="protein sequence ID" value="QXB19411.1"/>
    <property type="molecule type" value="Genomic_DNA"/>
</dbReference>
<reference evidence="2 4" key="1">
    <citation type="submission" date="2020-03" db="EMBL/GenBank/DDBJ databases">
        <title>Draft genome sequences of bacterial isolates from the female urobiome.</title>
        <authorList>
            <person name="Miller-Ensminger T."/>
            <person name="Wolfe A.J."/>
            <person name="Putonti C."/>
        </authorList>
    </citation>
    <scope>NUCLEOTIDE SEQUENCE [LARGE SCALE GENOMIC DNA]</scope>
    <source>
        <strain evidence="2 4">UMB8490</strain>
    </source>
</reference>
<dbReference type="InterPro" id="IPR036388">
    <property type="entry name" value="WH-like_DNA-bd_sf"/>
</dbReference>
<dbReference type="Pfam" id="PF12802">
    <property type="entry name" value="MarR_2"/>
    <property type="match status" value="1"/>
</dbReference>
<keyword evidence="5" id="KW-1185">Reference proteome</keyword>
<dbReference type="InterPro" id="IPR036390">
    <property type="entry name" value="WH_DNA-bd_sf"/>
</dbReference>
<dbReference type="InterPro" id="IPR000835">
    <property type="entry name" value="HTH_MarR-typ"/>
</dbReference>
<name>A0AAP6XIZ8_9CORY</name>
<organism evidence="2 4">
    <name type="scientific">Corynebacterium coyleae</name>
    <dbReference type="NCBI Taxonomy" id="53374"/>
    <lineage>
        <taxon>Bacteria</taxon>
        <taxon>Bacillati</taxon>
        <taxon>Actinomycetota</taxon>
        <taxon>Actinomycetes</taxon>
        <taxon>Mycobacteriales</taxon>
        <taxon>Corynebacteriaceae</taxon>
        <taxon>Corynebacterium</taxon>
    </lineage>
</organism>
<evidence type="ECO:0000313" key="5">
    <source>
        <dbReference type="Proteomes" id="UP000683520"/>
    </source>
</evidence>
<evidence type="ECO:0000313" key="2">
    <source>
        <dbReference type="EMBL" id="NJJ03534.1"/>
    </source>
</evidence>
<dbReference type="AlphaFoldDB" id="A0AAP6XIZ8"/>
<accession>A0AAP6XIZ8</accession>
<dbReference type="RefSeq" id="WP_167594485.1">
    <property type="nucleotide sequence ID" value="NZ_CP047198.1"/>
</dbReference>
<gene>
    <name evidence="2" type="ORF">HC138_04025</name>
    <name evidence="3" type="ORF">I6L55_04945</name>
</gene>
<reference evidence="3 5" key="2">
    <citation type="submission" date="2021-06" db="EMBL/GenBank/DDBJ databases">
        <title>FDA dAtabase for Regulatory Grade micrObial Sequences (FDA-ARGOS): Supporting development and validation of Infectious Disease Dx tests.</title>
        <authorList>
            <person name="Sproer C."/>
            <person name="Gronow S."/>
            <person name="Severitt S."/>
            <person name="Schroder I."/>
            <person name="Tallon L."/>
            <person name="Sadzewicz L."/>
            <person name="Zhao X."/>
            <person name="Boylan J."/>
            <person name="Ott S."/>
            <person name="Bowen H."/>
            <person name="Vavikolanu K."/>
            <person name="Mehta A."/>
            <person name="Aluvathingal J."/>
            <person name="Nadendla S."/>
            <person name="Lowell S."/>
            <person name="Myers T."/>
            <person name="Yan Y."/>
        </authorList>
    </citation>
    <scope>NUCLEOTIDE SEQUENCE [LARGE SCALE GENOMIC DNA]</scope>
    <source>
        <strain evidence="3 5">FDAARGOS 1425</strain>
    </source>
</reference>
<proteinExistence type="predicted"/>
<dbReference type="GeneID" id="92749529"/>